<gene>
    <name evidence="4" type="ORF">K443DRAFT_125861</name>
</gene>
<feature type="region of interest" description="Disordered" evidence="2">
    <location>
        <begin position="450"/>
        <end position="472"/>
    </location>
</feature>
<feature type="compositionally biased region" description="Basic and acidic residues" evidence="2">
    <location>
        <begin position="451"/>
        <end position="461"/>
    </location>
</feature>
<accession>A0A0C9WVC1</accession>
<keyword evidence="5" id="KW-1185">Reference proteome</keyword>
<dbReference type="HOGENOM" id="CLU_510961_0_0_1"/>
<proteinExistence type="predicted"/>
<reference evidence="5" key="2">
    <citation type="submission" date="2015-01" db="EMBL/GenBank/DDBJ databases">
        <title>Evolutionary Origins and Diversification of the Mycorrhizal Mutualists.</title>
        <authorList>
            <consortium name="DOE Joint Genome Institute"/>
            <consortium name="Mycorrhizal Genomics Consortium"/>
            <person name="Kohler A."/>
            <person name="Kuo A."/>
            <person name="Nagy L.G."/>
            <person name="Floudas D."/>
            <person name="Copeland A."/>
            <person name="Barry K.W."/>
            <person name="Cichocki N."/>
            <person name="Veneault-Fourrey C."/>
            <person name="LaButti K."/>
            <person name="Lindquist E.A."/>
            <person name="Lipzen A."/>
            <person name="Lundell T."/>
            <person name="Morin E."/>
            <person name="Murat C."/>
            <person name="Riley R."/>
            <person name="Ohm R."/>
            <person name="Sun H."/>
            <person name="Tunlid A."/>
            <person name="Henrissat B."/>
            <person name="Grigoriev I.V."/>
            <person name="Hibbett D.S."/>
            <person name="Martin F."/>
        </authorList>
    </citation>
    <scope>NUCLEOTIDE SEQUENCE [LARGE SCALE GENOMIC DNA]</scope>
    <source>
        <strain evidence="5">LaAM-08-1</strain>
    </source>
</reference>
<keyword evidence="1" id="KW-0175">Coiled coil</keyword>
<feature type="region of interest" description="Disordered" evidence="2">
    <location>
        <begin position="90"/>
        <end position="195"/>
    </location>
</feature>
<dbReference type="EMBL" id="KN838896">
    <property type="protein sequence ID" value="KIJ92623.1"/>
    <property type="molecule type" value="Genomic_DNA"/>
</dbReference>
<reference evidence="4 5" key="1">
    <citation type="submission" date="2014-04" db="EMBL/GenBank/DDBJ databases">
        <authorList>
            <consortium name="DOE Joint Genome Institute"/>
            <person name="Kuo A."/>
            <person name="Kohler A."/>
            <person name="Nagy L.G."/>
            <person name="Floudas D."/>
            <person name="Copeland A."/>
            <person name="Barry K.W."/>
            <person name="Cichocki N."/>
            <person name="Veneault-Fourrey C."/>
            <person name="LaButti K."/>
            <person name="Lindquist E.A."/>
            <person name="Lipzen A."/>
            <person name="Lundell T."/>
            <person name="Morin E."/>
            <person name="Murat C."/>
            <person name="Sun H."/>
            <person name="Tunlid A."/>
            <person name="Henrissat B."/>
            <person name="Grigoriev I.V."/>
            <person name="Hibbett D.S."/>
            <person name="Martin F."/>
            <person name="Nordberg H.P."/>
            <person name="Cantor M.N."/>
            <person name="Hua S.X."/>
        </authorList>
    </citation>
    <scope>NUCLEOTIDE SEQUENCE [LARGE SCALE GENOMIC DNA]</scope>
    <source>
        <strain evidence="4 5">LaAM-08-1</strain>
    </source>
</reference>
<evidence type="ECO:0000256" key="2">
    <source>
        <dbReference type="SAM" id="MobiDB-lite"/>
    </source>
</evidence>
<dbReference type="PANTHER" id="PTHR34409">
    <property type="entry name" value="SET DOMAIN-CONTAINING PROTEIN"/>
    <property type="match status" value="1"/>
</dbReference>
<evidence type="ECO:0000313" key="5">
    <source>
        <dbReference type="Proteomes" id="UP000054477"/>
    </source>
</evidence>
<protein>
    <recommendedName>
        <fullName evidence="3">DUF6818 domain-containing protein</fullName>
    </recommendedName>
</protein>
<dbReference type="InterPro" id="IPR049203">
    <property type="entry name" value="DUF6818"/>
</dbReference>
<feature type="region of interest" description="Disordered" evidence="2">
    <location>
        <begin position="260"/>
        <end position="315"/>
    </location>
</feature>
<feature type="compositionally biased region" description="Polar residues" evidence="2">
    <location>
        <begin position="15"/>
        <end position="31"/>
    </location>
</feature>
<feature type="compositionally biased region" description="Acidic residues" evidence="2">
    <location>
        <begin position="163"/>
        <end position="174"/>
    </location>
</feature>
<feature type="region of interest" description="Disordered" evidence="2">
    <location>
        <begin position="1"/>
        <end position="57"/>
    </location>
</feature>
<sequence>MAQRSPTRSPLAPMASSQFTHSQTQGQSFSMTPRRARQGSPSRFDLGNFQPTGAGLSLPSINTLGTRDAYNFHPTMHTYPVREALAGSSWGAQHSHSQLSDPRHIPLPPSSDNDLTHGPTVAHAIGYSPITKTAGFRRKNSRETVPEPTQAKGKGKRKRVNTDDDDSPQSDDSDAPPKKQGGHGGRRAGAGNYQEQDLKEMLRLVEKELPMAKGRPVREWNLLESKFKNLVKTKKLTGSGKRPESVTRAKAIDKLINERAGTRHINDSEYDNEEIGDRDTSDRDEPKPSPVHDIIARSDRSQAPLPRRPRGAQTTELVSKIAQALDPETQHVRDEERANRSFQNTQVFTVSQQLRDAQATIEALRAEINTIRDRLHTVDRICDRLDLELNFERRFSAMSGKHEPRHSPSLRKNRKYDPGLVRVRGKVHHDKYFPEGGQCTTWITDGSSASDWDKNSNKENHNPSTNNTLNHLFCPPTAGDIKPQFRKYSSAFPSSQAAVSSSSKSPTRSFLATGLDQNENGLHSAHASPQNLF</sequence>
<dbReference type="AlphaFoldDB" id="A0A0C9WVC1"/>
<organism evidence="4 5">
    <name type="scientific">Laccaria amethystina LaAM-08-1</name>
    <dbReference type="NCBI Taxonomy" id="1095629"/>
    <lineage>
        <taxon>Eukaryota</taxon>
        <taxon>Fungi</taxon>
        <taxon>Dikarya</taxon>
        <taxon>Basidiomycota</taxon>
        <taxon>Agaricomycotina</taxon>
        <taxon>Agaricomycetes</taxon>
        <taxon>Agaricomycetidae</taxon>
        <taxon>Agaricales</taxon>
        <taxon>Agaricineae</taxon>
        <taxon>Hydnangiaceae</taxon>
        <taxon>Laccaria</taxon>
    </lineage>
</organism>
<feature type="coiled-coil region" evidence="1">
    <location>
        <begin position="347"/>
        <end position="374"/>
    </location>
</feature>
<feature type="compositionally biased region" description="Polar residues" evidence="2">
    <location>
        <begin position="90"/>
        <end position="100"/>
    </location>
</feature>
<evidence type="ECO:0000313" key="4">
    <source>
        <dbReference type="EMBL" id="KIJ92623.1"/>
    </source>
</evidence>
<feature type="domain" description="DUF6818" evidence="3">
    <location>
        <begin position="213"/>
        <end position="269"/>
    </location>
</feature>
<evidence type="ECO:0000256" key="1">
    <source>
        <dbReference type="SAM" id="Coils"/>
    </source>
</evidence>
<dbReference type="PANTHER" id="PTHR34409:SF1">
    <property type="entry name" value="MYB-LIKE DOMAIN-CONTAINING PROTEIN"/>
    <property type="match status" value="1"/>
</dbReference>
<dbReference type="STRING" id="1095629.A0A0C9WVC1"/>
<dbReference type="OrthoDB" id="99432at2759"/>
<dbReference type="Proteomes" id="UP000054477">
    <property type="component" value="Unassembled WGS sequence"/>
</dbReference>
<name>A0A0C9WVC1_9AGAR</name>
<evidence type="ECO:0000259" key="3">
    <source>
        <dbReference type="Pfam" id="PF20681"/>
    </source>
</evidence>
<dbReference type="Pfam" id="PF20681">
    <property type="entry name" value="DUF6818"/>
    <property type="match status" value="1"/>
</dbReference>
<feature type="compositionally biased region" description="Basic and acidic residues" evidence="2">
    <location>
        <begin position="275"/>
        <end position="287"/>
    </location>
</feature>